<organism evidence="2 3">
    <name type="scientific">Acinetobacter cumulans</name>
    <dbReference type="NCBI Taxonomy" id="2136182"/>
    <lineage>
        <taxon>Bacteria</taxon>
        <taxon>Pseudomonadati</taxon>
        <taxon>Pseudomonadota</taxon>
        <taxon>Gammaproteobacteria</taxon>
        <taxon>Moraxellales</taxon>
        <taxon>Moraxellaceae</taxon>
        <taxon>Acinetobacter</taxon>
    </lineage>
</organism>
<comment type="caution">
    <text evidence="2">The sequence shown here is derived from an EMBL/GenBank/DDBJ whole genome shotgun (WGS) entry which is preliminary data.</text>
</comment>
<feature type="domain" description="Antitoxin SocA-like Panacea" evidence="1">
    <location>
        <begin position="28"/>
        <end position="122"/>
    </location>
</feature>
<gene>
    <name evidence="2" type="ORF">D7V64_15055</name>
</gene>
<evidence type="ECO:0000313" key="3">
    <source>
        <dbReference type="Proteomes" id="UP000281084"/>
    </source>
</evidence>
<evidence type="ECO:0000313" key="2">
    <source>
        <dbReference type="EMBL" id="RKG48500.1"/>
    </source>
</evidence>
<dbReference type="Pfam" id="PF13274">
    <property type="entry name" value="SocA_Panacea"/>
    <property type="match status" value="1"/>
</dbReference>
<proteinExistence type="predicted"/>
<reference evidence="2 3" key="1">
    <citation type="submission" date="2018-09" db="EMBL/GenBank/DDBJ databases">
        <title>The draft genome of Acinetobacter spp. strains.</title>
        <authorList>
            <person name="Qin J."/>
            <person name="Feng Y."/>
            <person name="Zong Z."/>
        </authorList>
    </citation>
    <scope>NUCLEOTIDE SEQUENCE [LARGE SCALE GENOMIC DNA]</scope>
    <source>
        <strain evidence="2 3">WCHAc060002</strain>
    </source>
</reference>
<dbReference type="Proteomes" id="UP000281084">
    <property type="component" value="Unassembled WGS sequence"/>
</dbReference>
<sequence>MAHTALQVANKIIAKGNELGKQYTPMQLIKLTYIAHGWMLGLFNESLFDDKVEAWKFGPVIPELYHQVKSYRNSPITAPIPDVGESEFKENELKVIDYVLKAYENFDGVDLSRITHATGTPWDQTYPHGEGSWHNFNIPNILIQKHYKKLYEDKVGANA</sequence>
<protein>
    <submittedName>
        <fullName evidence="2">DUF4065 domain-containing protein</fullName>
    </submittedName>
</protein>
<evidence type="ECO:0000259" key="1">
    <source>
        <dbReference type="Pfam" id="PF13274"/>
    </source>
</evidence>
<dbReference type="RefSeq" id="WP_120368211.1">
    <property type="nucleotide sequence ID" value="NZ_RAXZ01000032.1"/>
</dbReference>
<dbReference type="AlphaFoldDB" id="A0A3A8FZN0"/>
<accession>A0A3A8FZN0</accession>
<dbReference type="EMBL" id="RAXZ01000032">
    <property type="protein sequence ID" value="RKG48500.1"/>
    <property type="molecule type" value="Genomic_DNA"/>
</dbReference>
<dbReference type="InterPro" id="IPR025272">
    <property type="entry name" value="SocA_Panacea"/>
</dbReference>
<name>A0A3A8FZN0_9GAMM</name>